<dbReference type="KEGG" id="dfa:DFA_07289"/>
<sequence length="72" mass="6979">MNAKLIIFALFALFAFAAAQNTTTGNSTGTGTPTGNSTGTGNTTTGETTTGTGASIAAPFLGLIALVLALIA</sequence>
<name>F4PW05_CACFS</name>
<evidence type="ECO:0000256" key="1">
    <source>
        <dbReference type="SAM" id="MobiDB-lite"/>
    </source>
</evidence>
<protein>
    <submittedName>
        <fullName evidence="4">Uncharacterized protein</fullName>
    </submittedName>
</protein>
<dbReference type="Proteomes" id="UP000007797">
    <property type="component" value="Unassembled WGS sequence"/>
</dbReference>
<keyword evidence="2" id="KW-0472">Membrane</keyword>
<dbReference type="EMBL" id="GL883013">
    <property type="protein sequence ID" value="EGG20169.1"/>
    <property type="molecule type" value="Genomic_DNA"/>
</dbReference>
<feature type="chain" id="PRO_5003319667" evidence="3">
    <location>
        <begin position="20"/>
        <end position="72"/>
    </location>
</feature>
<dbReference type="RefSeq" id="XP_004367152.1">
    <property type="nucleotide sequence ID" value="XM_004367095.1"/>
</dbReference>
<evidence type="ECO:0000256" key="3">
    <source>
        <dbReference type="SAM" id="SignalP"/>
    </source>
</evidence>
<proteinExistence type="predicted"/>
<evidence type="ECO:0000313" key="4">
    <source>
        <dbReference type="EMBL" id="EGG20169.1"/>
    </source>
</evidence>
<evidence type="ECO:0000313" key="5">
    <source>
        <dbReference type="Proteomes" id="UP000007797"/>
    </source>
</evidence>
<feature type="signal peptide" evidence="3">
    <location>
        <begin position="1"/>
        <end position="19"/>
    </location>
</feature>
<keyword evidence="5" id="KW-1185">Reference proteome</keyword>
<organism evidence="4 5">
    <name type="scientific">Cavenderia fasciculata</name>
    <name type="common">Slime mold</name>
    <name type="synonym">Dictyostelium fasciculatum</name>
    <dbReference type="NCBI Taxonomy" id="261658"/>
    <lineage>
        <taxon>Eukaryota</taxon>
        <taxon>Amoebozoa</taxon>
        <taxon>Evosea</taxon>
        <taxon>Eumycetozoa</taxon>
        <taxon>Dictyostelia</taxon>
        <taxon>Acytosteliales</taxon>
        <taxon>Cavenderiaceae</taxon>
        <taxon>Cavenderia</taxon>
    </lineage>
</organism>
<accession>F4PW05</accession>
<keyword evidence="2" id="KW-1133">Transmembrane helix</keyword>
<evidence type="ECO:0000256" key="2">
    <source>
        <dbReference type="SAM" id="Phobius"/>
    </source>
</evidence>
<reference evidence="5" key="1">
    <citation type="journal article" date="2011" name="Genome Res.">
        <title>Phylogeny-wide analysis of social amoeba genomes highlights ancient origins for complex intercellular communication.</title>
        <authorList>
            <person name="Heidel A.J."/>
            <person name="Lawal H.M."/>
            <person name="Felder M."/>
            <person name="Schilde C."/>
            <person name="Helps N.R."/>
            <person name="Tunggal B."/>
            <person name="Rivero F."/>
            <person name="John U."/>
            <person name="Schleicher M."/>
            <person name="Eichinger L."/>
            <person name="Platzer M."/>
            <person name="Noegel A.A."/>
            <person name="Schaap P."/>
            <person name="Gloeckner G."/>
        </authorList>
    </citation>
    <scope>NUCLEOTIDE SEQUENCE [LARGE SCALE GENOMIC DNA]</scope>
    <source>
        <strain evidence="5">SH3</strain>
    </source>
</reference>
<feature type="region of interest" description="Disordered" evidence="1">
    <location>
        <begin position="24"/>
        <end position="53"/>
    </location>
</feature>
<keyword evidence="2" id="KW-0812">Transmembrane</keyword>
<feature type="transmembrane region" description="Helical" evidence="2">
    <location>
        <begin position="52"/>
        <end position="71"/>
    </location>
</feature>
<dbReference type="GeneID" id="14872376"/>
<dbReference type="AlphaFoldDB" id="F4PW05"/>
<keyword evidence="3" id="KW-0732">Signal</keyword>
<gene>
    <name evidence="4" type="ORF">DFA_07289</name>
</gene>